<accession>A0A5C3P7Z0</accession>
<feature type="region of interest" description="Disordered" evidence="1">
    <location>
        <begin position="183"/>
        <end position="206"/>
    </location>
</feature>
<evidence type="ECO:0000313" key="3">
    <source>
        <dbReference type="Proteomes" id="UP000308197"/>
    </source>
</evidence>
<dbReference type="Proteomes" id="UP000308197">
    <property type="component" value="Unassembled WGS sequence"/>
</dbReference>
<keyword evidence="3" id="KW-1185">Reference proteome</keyword>
<feature type="compositionally biased region" description="Basic and acidic residues" evidence="1">
    <location>
        <begin position="196"/>
        <end position="206"/>
    </location>
</feature>
<dbReference type="EMBL" id="ML211299">
    <property type="protein sequence ID" value="TFK84688.1"/>
    <property type="molecule type" value="Genomic_DNA"/>
</dbReference>
<dbReference type="STRING" id="1314778.A0A5C3P7Z0"/>
<organism evidence="2 3">
    <name type="scientific">Polyporus arcularius HHB13444</name>
    <dbReference type="NCBI Taxonomy" id="1314778"/>
    <lineage>
        <taxon>Eukaryota</taxon>
        <taxon>Fungi</taxon>
        <taxon>Dikarya</taxon>
        <taxon>Basidiomycota</taxon>
        <taxon>Agaricomycotina</taxon>
        <taxon>Agaricomycetes</taxon>
        <taxon>Polyporales</taxon>
        <taxon>Polyporaceae</taxon>
        <taxon>Polyporus</taxon>
    </lineage>
</organism>
<reference evidence="2 3" key="1">
    <citation type="journal article" date="2019" name="Nat. Ecol. Evol.">
        <title>Megaphylogeny resolves global patterns of mushroom evolution.</title>
        <authorList>
            <person name="Varga T."/>
            <person name="Krizsan K."/>
            <person name="Foldi C."/>
            <person name="Dima B."/>
            <person name="Sanchez-Garcia M."/>
            <person name="Sanchez-Ramirez S."/>
            <person name="Szollosi G.J."/>
            <person name="Szarkandi J.G."/>
            <person name="Papp V."/>
            <person name="Albert L."/>
            <person name="Andreopoulos W."/>
            <person name="Angelini C."/>
            <person name="Antonin V."/>
            <person name="Barry K.W."/>
            <person name="Bougher N.L."/>
            <person name="Buchanan P."/>
            <person name="Buyck B."/>
            <person name="Bense V."/>
            <person name="Catcheside P."/>
            <person name="Chovatia M."/>
            <person name="Cooper J."/>
            <person name="Damon W."/>
            <person name="Desjardin D."/>
            <person name="Finy P."/>
            <person name="Geml J."/>
            <person name="Haridas S."/>
            <person name="Hughes K."/>
            <person name="Justo A."/>
            <person name="Karasinski D."/>
            <person name="Kautmanova I."/>
            <person name="Kiss B."/>
            <person name="Kocsube S."/>
            <person name="Kotiranta H."/>
            <person name="LaButti K.M."/>
            <person name="Lechner B.E."/>
            <person name="Liimatainen K."/>
            <person name="Lipzen A."/>
            <person name="Lukacs Z."/>
            <person name="Mihaltcheva S."/>
            <person name="Morgado L.N."/>
            <person name="Niskanen T."/>
            <person name="Noordeloos M.E."/>
            <person name="Ohm R.A."/>
            <person name="Ortiz-Santana B."/>
            <person name="Ovrebo C."/>
            <person name="Racz N."/>
            <person name="Riley R."/>
            <person name="Savchenko A."/>
            <person name="Shiryaev A."/>
            <person name="Soop K."/>
            <person name="Spirin V."/>
            <person name="Szebenyi C."/>
            <person name="Tomsovsky M."/>
            <person name="Tulloss R.E."/>
            <person name="Uehling J."/>
            <person name="Grigoriev I.V."/>
            <person name="Vagvolgyi C."/>
            <person name="Papp T."/>
            <person name="Martin F.M."/>
            <person name="Miettinen O."/>
            <person name="Hibbett D.S."/>
            <person name="Nagy L.G."/>
        </authorList>
    </citation>
    <scope>NUCLEOTIDE SEQUENCE [LARGE SCALE GENOMIC DNA]</scope>
    <source>
        <strain evidence="2 3">HHB13444</strain>
    </source>
</reference>
<proteinExistence type="predicted"/>
<evidence type="ECO:0000256" key="1">
    <source>
        <dbReference type="SAM" id="MobiDB-lite"/>
    </source>
</evidence>
<sequence length="283" mass="30996">MADNADASSEAPYAPSTHSYAAIRMDPVAMVEHLNDEEAMASAKALRPKSYVAYIDCDLSLPIPGVPWYGFIVRLVSPTPTPTDEEHAYTPDLCTPIFPNIAHPHGRPPLVPEPPGSFPYSNCYHWPKMELDVRVIARPEGFDQTKAVMLSSKQKMRLLQCVAEDNGKRSLALKARSAAMGLADVHSGDSSSAPGHGDDSSKHNNGVEEADVHSIRTFSSGHSDSWSGSAESVNMMEGFFGDPDLDVEVLPLVHLWVDMAAQLKQEDIADPRELFEERDTIVR</sequence>
<name>A0A5C3P7Z0_9APHY</name>
<dbReference type="AlphaFoldDB" id="A0A5C3P7Z0"/>
<evidence type="ECO:0000313" key="2">
    <source>
        <dbReference type="EMBL" id="TFK84688.1"/>
    </source>
</evidence>
<dbReference type="InParanoid" id="A0A5C3P7Z0"/>
<gene>
    <name evidence="2" type="ORF">K466DRAFT_496096</name>
</gene>
<protein>
    <submittedName>
        <fullName evidence="2">Uncharacterized protein</fullName>
    </submittedName>
</protein>